<proteinExistence type="predicted"/>
<accession>A0ABP8JFS3</accession>
<comment type="caution">
    <text evidence="1">The sequence shown here is derived from an EMBL/GenBank/DDBJ whole genome shotgun (WGS) entry which is preliminary data.</text>
</comment>
<name>A0ABP8JFS3_9MICO</name>
<organism evidence="1 2">
    <name type="scientific">Ornithinibacter aureus</name>
    <dbReference type="NCBI Taxonomy" id="622664"/>
    <lineage>
        <taxon>Bacteria</taxon>
        <taxon>Bacillati</taxon>
        <taxon>Actinomycetota</taxon>
        <taxon>Actinomycetes</taxon>
        <taxon>Micrococcales</taxon>
        <taxon>Intrasporangiaceae</taxon>
        <taxon>Ornithinibacter</taxon>
    </lineage>
</organism>
<dbReference type="RefSeq" id="WP_159901089.1">
    <property type="nucleotide sequence ID" value="NZ_BAABFX010000012.1"/>
</dbReference>
<gene>
    <name evidence="1" type="ORF">GCM10023153_07090</name>
</gene>
<keyword evidence="2" id="KW-1185">Reference proteome</keyword>
<evidence type="ECO:0000313" key="1">
    <source>
        <dbReference type="EMBL" id="GAA4390193.1"/>
    </source>
</evidence>
<dbReference type="EMBL" id="BAABFX010000012">
    <property type="protein sequence ID" value="GAA4390193.1"/>
    <property type="molecule type" value="Genomic_DNA"/>
</dbReference>
<evidence type="ECO:0000313" key="2">
    <source>
        <dbReference type="Proteomes" id="UP001500390"/>
    </source>
</evidence>
<protein>
    <submittedName>
        <fullName evidence="1">Uncharacterized protein</fullName>
    </submittedName>
</protein>
<dbReference type="Proteomes" id="UP001500390">
    <property type="component" value="Unassembled WGS sequence"/>
</dbReference>
<sequence length="159" mass="17413">MTITTDADRDARLRQWAAGIYPDEAAVELLIRSGWTRRAALVTIVSTPGEDPAEIIDWDVLGQMLDGHLDSHILAASSGELRVLRIAHGIARGFLHETVPGLDRHHTDLVLAAIAHANGSHQHSEPSETPVNGRWVDSETGLRVSFNALQSLHRWPSTP</sequence>
<reference evidence="2" key="1">
    <citation type="journal article" date="2019" name="Int. J. Syst. Evol. Microbiol.">
        <title>The Global Catalogue of Microorganisms (GCM) 10K type strain sequencing project: providing services to taxonomists for standard genome sequencing and annotation.</title>
        <authorList>
            <consortium name="The Broad Institute Genomics Platform"/>
            <consortium name="The Broad Institute Genome Sequencing Center for Infectious Disease"/>
            <person name="Wu L."/>
            <person name="Ma J."/>
        </authorList>
    </citation>
    <scope>NUCLEOTIDE SEQUENCE [LARGE SCALE GENOMIC DNA]</scope>
    <source>
        <strain evidence="2">JCM 17738</strain>
    </source>
</reference>